<protein>
    <submittedName>
        <fullName evidence="1">DUF1783-domain-containing protein</fullName>
    </submittedName>
</protein>
<dbReference type="PANTHER" id="PTHR28523:SF1">
    <property type="entry name" value="CYTOCHROME C OXIDASE ASSEMBLY FACTOR 1"/>
    <property type="match status" value="1"/>
</dbReference>
<dbReference type="OrthoDB" id="2100652at2759"/>
<gene>
    <name evidence="1" type="ORF">EX30DRAFT_393421</name>
</gene>
<dbReference type="InterPro" id="IPR042432">
    <property type="entry name" value="Coa1_fungi"/>
</dbReference>
<dbReference type="InParanoid" id="A0A4S2N436"/>
<dbReference type="GO" id="GO:0005743">
    <property type="term" value="C:mitochondrial inner membrane"/>
    <property type="evidence" value="ECO:0007669"/>
    <property type="project" value="TreeGrafter"/>
</dbReference>
<reference evidence="1 2" key="1">
    <citation type="submission" date="2019-04" db="EMBL/GenBank/DDBJ databases">
        <title>Comparative genomics and transcriptomics to analyze fruiting body development in filamentous ascomycetes.</title>
        <authorList>
            <consortium name="DOE Joint Genome Institute"/>
            <person name="Lutkenhaus R."/>
            <person name="Traeger S."/>
            <person name="Breuer J."/>
            <person name="Kuo A."/>
            <person name="Lipzen A."/>
            <person name="Pangilinan J."/>
            <person name="Dilworth D."/>
            <person name="Sandor L."/>
            <person name="Poggeler S."/>
            <person name="Barry K."/>
            <person name="Grigoriev I.V."/>
            <person name="Nowrousian M."/>
        </authorList>
    </citation>
    <scope>NUCLEOTIDE SEQUENCE [LARGE SCALE GENOMIC DNA]</scope>
    <source>
        <strain evidence="1 2">CBS 389.68</strain>
    </source>
</reference>
<evidence type="ECO:0000313" key="1">
    <source>
        <dbReference type="EMBL" id="TGZ83873.1"/>
    </source>
</evidence>
<keyword evidence="2" id="KW-1185">Reference proteome</keyword>
<dbReference type="AlphaFoldDB" id="A0A4S2N436"/>
<dbReference type="FunCoup" id="A0A4S2N436">
    <property type="interactions" value="32"/>
</dbReference>
<evidence type="ECO:0000313" key="2">
    <source>
        <dbReference type="Proteomes" id="UP000298138"/>
    </source>
</evidence>
<proteinExistence type="predicted"/>
<organism evidence="1 2">
    <name type="scientific">Ascodesmis nigricans</name>
    <dbReference type="NCBI Taxonomy" id="341454"/>
    <lineage>
        <taxon>Eukaryota</taxon>
        <taxon>Fungi</taxon>
        <taxon>Dikarya</taxon>
        <taxon>Ascomycota</taxon>
        <taxon>Pezizomycotina</taxon>
        <taxon>Pezizomycetes</taxon>
        <taxon>Pezizales</taxon>
        <taxon>Ascodesmidaceae</taxon>
        <taxon>Ascodesmis</taxon>
    </lineage>
</organism>
<dbReference type="PANTHER" id="PTHR28523">
    <property type="entry name" value="CYTOCHROME C OXIDASE ASSEMBLY FACTOR 1"/>
    <property type="match status" value="1"/>
</dbReference>
<dbReference type="GO" id="GO:0033617">
    <property type="term" value="P:mitochondrial respiratory chain complex IV assembly"/>
    <property type="evidence" value="ECO:0007669"/>
    <property type="project" value="InterPro"/>
</dbReference>
<accession>A0A4S2N436</accession>
<dbReference type="Pfam" id="PF08695">
    <property type="entry name" value="Coa1"/>
    <property type="match status" value="1"/>
</dbReference>
<dbReference type="Proteomes" id="UP000298138">
    <property type="component" value="Unassembled WGS sequence"/>
</dbReference>
<dbReference type="InterPro" id="IPR014807">
    <property type="entry name" value="Coa1"/>
</dbReference>
<name>A0A4S2N436_9PEZI</name>
<sequence>MFARSAPSLLRASRRAPRSLVLRRTVIAAPRPGQPILERRPDRDLPDLGAPRRKFLISLPFFFLAVGASAAAIFNYQKSSSSVVSSTLYSLRVNDEARAILGDEIQYASKFPWISGELNQFGGCIDIRYRVKGRKCEGTVHFRSTRKERRGFFHTEVWELELDDGRRLNLLENTAGPIFEDEE</sequence>
<dbReference type="EMBL" id="ML220113">
    <property type="protein sequence ID" value="TGZ83873.1"/>
    <property type="molecule type" value="Genomic_DNA"/>
</dbReference>